<keyword evidence="3" id="KW-1185">Reference proteome</keyword>
<organism evidence="2 3">
    <name type="scientific">Nonomuraea muscovyensis</name>
    <dbReference type="NCBI Taxonomy" id="1124761"/>
    <lineage>
        <taxon>Bacteria</taxon>
        <taxon>Bacillati</taxon>
        <taxon>Actinomycetota</taxon>
        <taxon>Actinomycetes</taxon>
        <taxon>Streptosporangiales</taxon>
        <taxon>Streptosporangiaceae</taxon>
        <taxon>Nonomuraea</taxon>
    </lineage>
</organism>
<dbReference type="EMBL" id="JACHJB010000003">
    <property type="protein sequence ID" value="MBB6350140.1"/>
    <property type="molecule type" value="Genomic_DNA"/>
</dbReference>
<feature type="signal peptide" evidence="1">
    <location>
        <begin position="1"/>
        <end position="27"/>
    </location>
</feature>
<accession>A0A7X0C7T5</accession>
<dbReference type="Proteomes" id="UP000583800">
    <property type="component" value="Unassembled WGS sequence"/>
</dbReference>
<evidence type="ECO:0000313" key="2">
    <source>
        <dbReference type="EMBL" id="MBB6350140.1"/>
    </source>
</evidence>
<name>A0A7X0C7T5_9ACTN</name>
<dbReference type="AlphaFoldDB" id="A0A7X0C7T5"/>
<protein>
    <submittedName>
        <fullName evidence="2">Uncharacterized protein</fullName>
    </submittedName>
</protein>
<reference evidence="2 3" key="1">
    <citation type="submission" date="2020-08" db="EMBL/GenBank/DDBJ databases">
        <title>Sequencing the genomes of 1000 actinobacteria strains.</title>
        <authorList>
            <person name="Klenk H.-P."/>
        </authorList>
    </citation>
    <scope>NUCLEOTIDE SEQUENCE [LARGE SCALE GENOMIC DNA]</scope>
    <source>
        <strain evidence="2 3">DSM 45913</strain>
    </source>
</reference>
<keyword evidence="1" id="KW-0732">Signal</keyword>
<evidence type="ECO:0000256" key="1">
    <source>
        <dbReference type="SAM" id="SignalP"/>
    </source>
</evidence>
<feature type="chain" id="PRO_5031179726" evidence="1">
    <location>
        <begin position="28"/>
        <end position="119"/>
    </location>
</feature>
<dbReference type="RefSeq" id="WP_246503027.1">
    <property type="nucleotide sequence ID" value="NZ_JACHJB010000003.1"/>
</dbReference>
<proteinExistence type="predicted"/>
<gene>
    <name evidence="2" type="ORF">FHU36_006712</name>
</gene>
<comment type="caution">
    <text evidence="2">The sequence shown here is derived from an EMBL/GenBank/DDBJ whole genome shotgun (WGS) entry which is preliminary data.</text>
</comment>
<evidence type="ECO:0000313" key="3">
    <source>
        <dbReference type="Proteomes" id="UP000583800"/>
    </source>
</evidence>
<sequence>MRKIITVGLGTLSALFTLTLFAGSAQAGGSQGEVSERQYRILLAQCRHADAPAVRTRCRASVRASYRVGRADPTLDCRTYSGVTVCGVLPLSEAERACIDDSVAGGLSYRRAEVECYVL</sequence>